<evidence type="ECO:0000256" key="5">
    <source>
        <dbReference type="ARBA" id="ARBA00022448"/>
    </source>
</evidence>
<accession>A0AAD5U5J0</accession>
<evidence type="ECO:0000313" key="10">
    <source>
        <dbReference type="EMBL" id="KAJ3225017.1"/>
    </source>
</evidence>
<evidence type="ECO:0000256" key="8">
    <source>
        <dbReference type="SAM" id="SignalP"/>
    </source>
</evidence>
<feature type="chain" id="PRO_5042000011" description="Phosphatidylglycerol/phosphatidylinositol transfer protein" evidence="8">
    <location>
        <begin position="18"/>
        <end position="150"/>
    </location>
</feature>
<dbReference type="PANTHER" id="PTHR11306:SF0">
    <property type="entry name" value="PHOSPHATIDYLGLYCEROL_PHOSPHATIDYLINOSITOL TRANSFER PROTEIN"/>
    <property type="match status" value="1"/>
</dbReference>
<gene>
    <name evidence="10" type="primary">NPC2_3</name>
    <name evidence="10" type="ORF">HK099_007490</name>
</gene>
<dbReference type="AlphaFoldDB" id="A0AAD5U5J0"/>
<comment type="caution">
    <text evidence="10">The sequence shown here is derived from an EMBL/GenBank/DDBJ whole genome shotgun (WGS) entry which is preliminary data.</text>
</comment>
<evidence type="ECO:0000256" key="1">
    <source>
        <dbReference type="ARBA" id="ARBA00002053"/>
    </source>
</evidence>
<proteinExistence type="inferred from homology"/>
<sequence length="150" mass="15784">MKISLLLLVVLVTFVVAQLPDGFKSCGTAQDNFTLQKLIVNPLNPVIGKEVQITAHGNVNFEDIVEGATVKVVAKVGNIITVLDKVFNLCEQAATANITCPIKVGPNEFGVKLLVPSNTPSIKVTVKATITNANGNAVGCFTGPLQIVKS</sequence>
<comment type="subunit">
    <text evidence="3">Monomer.</text>
</comment>
<dbReference type="Proteomes" id="UP001211065">
    <property type="component" value="Unassembled WGS sequence"/>
</dbReference>
<feature type="signal peptide" evidence="8">
    <location>
        <begin position="1"/>
        <end position="17"/>
    </location>
</feature>
<evidence type="ECO:0000259" key="9">
    <source>
        <dbReference type="SMART" id="SM00737"/>
    </source>
</evidence>
<evidence type="ECO:0000256" key="4">
    <source>
        <dbReference type="ARBA" id="ARBA00016056"/>
    </source>
</evidence>
<dbReference type="InterPro" id="IPR039670">
    <property type="entry name" value="NPC2-like"/>
</dbReference>
<comment type="function">
    <text evidence="1">Catalyzes the intermembrane transfer of phosphatidylglycerol and phosphatidylinositol.</text>
</comment>
<dbReference type="SMART" id="SM00737">
    <property type="entry name" value="ML"/>
    <property type="match status" value="1"/>
</dbReference>
<evidence type="ECO:0000256" key="2">
    <source>
        <dbReference type="ARBA" id="ARBA00006370"/>
    </source>
</evidence>
<dbReference type="GO" id="GO:0015918">
    <property type="term" value="P:sterol transport"/>
    <property type="evidence" value="ECO:0007669"/>
    <property type="project" value="InterPro"/>
</dbReference>
<name>A0AAD5U5J0_9FUNG</name>
<evidence type="ECO:0000313" key="11">
    <source>
        <dbReference type="Proteomes" id="UP001211065"/>
    </source>
</evidence>
<dbReference type="PANTHER" id="PTHR11306">
    <property type="entry name" value="NIEMANN PICK TYPE C2 PROTEIN NPC2-RELATED"/>
    <property type="match status" value="1"/>
</dbReference>
<dbReference type="Pfam" id="PF02221">
    <property type="entry name" value="E1_DerP2_DerF2"/>
    <property type="match status" value="1"/>
</dbReference>
<feature type="domain" description="MD-2-related lipid-recognition" evidence="9">
    <location>
        <begin position="23"/>
        <end position="145"/>
    </location>
</feature>
<protein>
    <recommendedName>
        <fullName evidence="4">Phosphatidylglycerol/phosphatidylinositol transfer protein</fullName>
    </recommendedName>
</protein>
<dbReference type="InterPro" id="IPR003172">
    <property type="entry name" value="ML_dom"/>
</dbReference>
<dbReference type="SUPFAM" id="SSF81296">
    <property type="entry name" value="E set domains"/>
    <property type="match status" value="1"/>
</dbReference>
<comment type="similarity">
    <text evidence="2">Belongs to the NPC2 family.</text>
</comment>
<dbReference type="EMBL" id="JADGJW010000073">
    <property type="protein sequence ID" value="KAJ3225017.1"/>
    <property type="molecule type" value="Genomic_DNA"/>
</dbReference>
<evidence type="ECO:0000256" key="7">
    <source>
        <dbReference type="ARBA" id="ARBA00023055"/>
    </source>
</evidence>
<evidence type="ECO:0000256" key="6">
    <source>
        <dbReference type="ARBA" id="ARBA00022729"/>
    </source>
</evidence>
<reference evidence="10" key="1">
    <citation type="submission" date="2020-05" db="EMBL/GenBank/DDBJ databases">
        <title>Phylogenomic resolution of chytrid fungi.</title>
        <authorList>
            <person name="Stajich J.E."/>
            <person name="Amses K."/>
            <person name="Simmons R."/>
            <person name="Seto K."/>
            <person name="Myers J."/>
            <person name="Bonds A."/>
            <person name="Quandt C.A."/>
            <person name="Barry K."/>
            <person name="Liu P."/>
            <person name="Grigoriev I."/>
            <person name="Longcore J.E."/>
            <person name="James T.Y."/>
        </authorList>
    </citation>
    <scope>NUCLEOTIDE SEQUENCE</scope>
    <source>
        <strain evidence="10">JEL0476</strain>
    </source>
</reference>
<dbReference type="Gene3D" id="2.60.40.770">
    <property type="match status" value="1"/>
</dbReference>
<organism evidence="10 11">
    <name type="scientific">Clydaea vesicula</name>
    <dbReference type="NCBI Taxonomy" id="447962"/>
    <lineage>
        <taxon>Eukaryota</taxon>
        <taxon>Fungi</taxon>
        <taxon>Fungi incertae sedis</taxon>
        <taxon>Chytridiomycota</taxon>
        <taxon>Chytridiomycota incertae sedis</taxon>
        <taxon>Chytridiomycetes</taxon>
        <taxon>Lobulomycetales</taxon>
        <taxon>Lobulomycetaceae</taxon>
        <taxon>Clydaea</taxon>
    </lineage>
</organism>
<keyword evidence="11" id="KW-1185">Reference proteome</keyword>
<dbReference type="GO" id="GO:0032934">
    <property type="term" value="F:sterol binding"/>
    <property type="evidence" value="ECO:0007669"/>
    <property type="project" value="InterPro"/>
</dbReference>
<dbReference type="InterPro" id="IPR014756">
    <property type="entry name" value="Ig_E-set"/>
</dbReference>
<keyword evidence="6 8" id="KW-0732">Signal</keyword>
<keyword evidence="7" id="KW-0445">Lipid transport</keyword>
<keyword evidence="5" id="KW-0813">Transport</keyword>
<evidence type="ECO:0000256" key="3">
    <source>
        <dbReference type="ARBA" id="ARBA00011245"/>
    </source>
</evidence>